<dbReference type="EMBL" id="ASHM01090124">
    <property type="protein sequence ID" value="PNX63337.1"/>
    <property type="molecule type" value="Genomic_DNA"/>
</dbReference>
<evidence type="ECO:0000256" key="1">
    <source>
        <dbReference type="SAM" id="MobiDB-lite"/>
    </source>
</evidence>
<feature type="non-terminal residue" evidence="3">
    <location>
        <position position="1"/>
    </location>
</feature>
<organism evidence="3 5">
    <name type="scientific">Trifolium pratense</name>
    <name type="common">Red clover</name>
    <dbReference type="NCBI Taxonomy" id="57577"/>
    <lineage>
        <taxon>Eukaryota</taxon>
        <taxon>Viridiplantae</taxon>
        <taxon>Streptophyta</taxon>
        <taxon>Embryophyta</taxon>
        <taxon>Tracheophyta</taxon>
        <taxon>Spermatophyta</taxon>
        <taxon>Magnoliopsida</taxon>
        <taxon>eudicotyledons</taxon>
        <taxon>Gunneridae</taxon>
        <taxon>Pentapetalae</taxon>
        <taxon>rosids</taxon>
        <taxon>fabids</taxon>
        <taxon>Fabales</taxon>
        <taxon>Fabaceae</taxon>
        <taxon>Papilionoideae</taxon>
        <taxon>50 kb inversion clade</taxon>
        <taxon>NPAAA clade</taxon>
        <taxon>Hologalegina</taxon>
        <taxon>IRL clade</taxon>
        <taxon>Trifolieae</taxon>
        <taxon>Trifolium</taxon>
    </lineage>
</organism>
<dbReference type="PANTHER" id="PTHR47877:SF4">
    <property type="entry name" value="LATE EMBRYOGENESIS ABUNDANT PROTEIN ECP63"/>
    <property type="match status" value="1"/>
</dbReference>
<dbReference type="Pfam" id="PF02987">
    <property type="entry name" value="LEA_4"/>
    <property type="match status" value="1"/>
</dbReference>
<protein>
    <recommendedName>
        <fullName evidence="2">Late embryogenesis abundant protein ECP63-like domain-containing protein</fullName>
    </recommendedName>
</protein>
<dbReference type="GO" id="GO:0005829">
    <property type="term" value="C:cytosol"/>
    <property type="evidence" value="ECO:0007669"/>
    <property type="project" value="TreeGrafter"/>
</dbReference>
<dbReference type="PANTHER" id="PTHR47877">
    <property type="entry name" value="LATE EMBRYOGENESIS ABUNDANT DOMAIN-CONTAINING PROTEIN / LEA DOMAIN-CONTAINING PROTEIN"/>
    <property type="match status" value="1"/>
</dbReference>
<feature type="compositionally biased region" description="Basic and acidic residues" evidence="1">
    <location>
        <begin position="154"/>
        <end position="163"/>
    </location>
</feature>
<gene>
    <name evidence="3" type="ORF">L195_g050346</name>
    <name evidence="4" type="ORF">L195_g053454</name>
</gene>
<sequence length="176" mass="19028">TANKAGEYTNYAAEKAKEAKDATVQKAGECKDYAAEKAKEAKDATMQKAGEAKDATMNKAGEYKDYTAEKAKEGKDTTVGKLGEFKDSVMGFLTGKKDETKEMMSGTEEDERMGMGDLRMGGRGGMGREKVVVKVDESRPGVVADGLRAAAGMDKGDTGHLEEEGTIHVERRREKM</sequence>
<feature type="region of interest" description="Disordered" evidence="1">
    <location>
        <begin position="96"/>
        <end position="126"/>
    </location>
</feature>
<proteinExistence type="predicted"/>
<dbReference type="EMBL" id="ASHM01076358">
    <property type="protein sequence ID" value="PNX57331.1"/>
    <property type="molecule type" value="Genomic_DNA"/>
</dbReference>
<dbReference type="GO" id="GO:0009631">
    <property type="term" value="P:cold acclimation"/>
    <property type="evidence" value="ECO:0007669"/>
    <property type="project" value="TreeGrafter"/>
</dbReference>
<feature type="domain" description="Late embryogenesis abundant protein ECP63-like" evidence="2">
    <location>
        <begin position="45"/>
        <end position="84"/>
    </location>
</feature>
<reference evidence="3 5" key="2">
    <citation type="journal article" date="2017" name="Front. Plant Sci.">
        <title>Gene Classification and Mining of Molecular Markers Useful in Red Clover (Trifolium pratense) Breeding.</title>
        <authorList>
            <person name="Istvanek J."/>
            <person name="Dluhosova J."/>
            <person name="Dluhos P."/>
            <person name="Patkova L."/>
            <person name="Nedelnik J."/>
            <person name="Repkova J."/>
        </authorList>
    </citation>
    <scope>NUCLEOTIDE SEQUENCE [LARGE SCALE GENOMIC DNA]</scope>
    <source>
        <strain evidence="5">cv. Tatra</strain>
        <tissue evidence="3">Young leaves</tissue>
    </source>
</reference>
<evidence type="ECO:0000313" key="5">
    <source>
        <dbReference type="Proteomes" id="UP000236291"/>
    </source>
</evidence>
<dbReference type="AlphaFoldDB" id="A0A2K3JTE9"/>
<name>A0A2K3JTE9_TRIPR</name>
<dbReference type="InterPro" id="IPR004238">
    <property type="entry name" value="ECP63-like_dom"/>
</dbReference>
<feature type="region of interest" description="Disordered" evidence="1">
    <location>
        <begin position="144"/>
        <end position="163"/>
    </location>
</feature>
<evidence type="ECO:0000313" key="4">
    <source>
        <dbReference type="EMBL" id="PNX63337.1"/>
    </source>
</evidence>
<reference evidence="3 5" key="1">
    <citation type="journal article" date="2014" name="Am. J. Bot.">
        <title>Genome assembly and annotation for red clover (Trifolium pratense; Fabaceae).</title>
        <authorList>
            <person name="Istvanek J."/>
            <person name="Jaros M."/>
            <person name="Krenek A."/>
            <person name="Repkova J."/>
        </authorList>
    </citation>
    <scope>NUCLEOTIDE SEQUENCE [LARGE SCALE GENOMIC DNA]</scope>
    <source>
        <strain evidence="5">cv. Tatra</strain>
        <tissue evidence="3">Young leaves</tissue>
    </source>
</reference>
<evidence type="ECO:0000259" key="2">
    <source>
        <dbReference type="Pfam" id="PF02987"/>
    </source>
</evidence>
<evidence type="ECO:0000313" key="3">
    <source>
        <dbReference type="EMBL" id="PNX57331.1"/>
    </source>
</evidence>
<dbReference type="Proteomes" id="UP000236291">
    <property type="component" value="Unassembled WGS sequence"/>
</dbReference>
<accession>A0A2K3JTE9</accession>
<dbReference type="Gene3D" id="6.10.140.1430">
    <property type="match status" value="2"/>
</dbReference>
<comment type="caution">
    <text evidence="3">The sequence shown here is derived from an EMBL/GenBank/DDBJ whole genome shotgun (WGS) entry which is preliminary data.</text>
</comment>